<comment type="caution">
    <text evidence="4">The sequence shown here is derived from an EMBL/GenBank/DDBJ whole genome shotgun (WGS) entry which is preliminary data.</text>
</comment>
<accession>A0ABU8SIY9</accession>
<protein>
    <submittedName>
        <fullName evidence="4">DUF1541 domain-containing protein</fullName>
    </submittedName>
</protein>
<feature type="domain" description="DUF1541" evidence="3">
    <location>
        <begin position="151"/>
        <end position="201"/>
    </location>
</feature>
<gene>
    <name evidence="4" type="ORF">R4146_01560</name>
</gene>
<dbReference type="EMBL" id="JAWMWH010000001">
    <property type="protein sequence ID" value="MEJ6399876.1"/>
    <property type="molecule type" value="Genomic_DNA"/>
</dbReference>
<feature type="compositionally biased region" description="Polar residues" evidence="1">
    <location>
        <begin position="30"/>
        <end position="39"/>
    </location>
</feature>
<feature type="chain" id="PRO_5046199460" evidence="2">
    <location>
        <begin position="28"/>
        <end position="209"/>
    </location>
</feature>
<dbReference type="Pfam" id="PF07563">
    <property type="entry name" value="DUF1541"/>
    <property type="match status" value="2"/>
</dbReference>
<feature type="region of interest" description="Disordered" evidence="1">
    <location>
        <begin position="30"/>
        <end position="55"/>
    </location>
</feature>
<proteinExistence type="predicted"/>
<reference evidence="4 5" key="1">
    <citation type="submission" date="2023-10" db="EMBL/GenBank/DDBJ databases">
        <title>Nicoliella lavandulae sp. nov. isolated from Lavandula angustifolia flowers.</title>
        <authorList>
            <person name="Alcantara C."/>
            <person name="Zuniga M."/>
            <person name="Landete J.M."/>
            <person name="Monedero V."/>
        </authorList>
    </citation>
    <scope>NUCLEOTIDE SEQUENCE [LARGE SCALE GENOMIC DNA]</scope>
    <source>
        <strain evidence="4 5">Es01</strain>
    </source>
</reference>
<dbReference type="Proteomes" id="UP001370590">
    <property type="component" value="Unassembled WGS sequence"/>
</dbReference>
<feature type="domain" description="DUF1541" evidence="3">
    <location>
        <begin position="87"/>
        <end position="137"/>
    </location>
</feature>
<evidence type="ECO:0000259" key="3">
    <source>
        <dbReference type="Pfam" id="PF07563"/>
    </source>
</evidence>
<evidence type="ECO:0000256" key="1">
    <source>
        <dbReference type="SAM" id="MobiDB-lite"/>
    </source>
</evidence>
<evidence type="ECO:0000256" key="2">
    <source>
        <dbReference type="SAM" id="SignalP"/>
    </source>
</evidence>
<dbReference type="InterPro" id="IPR011438">
    <property type="entry name" value="DUF1541"/>
</dbReference>
<keyword evidence="2" id="KW-0732">Signal</keyword>
<organism evidence="4 5">
    <name type="scientific">Nicoliella lavandulae</name>
    <dbReference type="NCBI Taxonomy" id="3082954"/>
    <lineage>
        <taxon>Bacteria</taxon>
        <taxon>Bacillati</taxon>
        <taxon>Bacillota</taxon>
        <taxon>Bacilli</taxon>
        <taxon>Lactobacillales</taxon>
        <taxon>Lactobacillaceae</taxon>
        <taxon>Nicoliella</taxon>
    </lineage>
</organism>
<feature type="signal peptide" evidence="2">
    <location>
        <begin position="1"/>
        <end position="27"/>
    </location>
</feature>
<dbReference type="RefSeq" id="WP_339959709.1">
    <property type="nucleotide sequence ID" value="NZ_JAWMWH010000001.1"/>
</dbReference>
<name>A0ABU8SIY9_9LACO</name>
<evidence type="ECO:0000313" key="4">
    <source>
        <dbReference type="EMBL" id="MEJ6399876.1"/>
    </source>
</evidence>
<sequence>MINKKLITGVATAAVAALLVVPAGVSAMSHSSMNNAKQTSSSMKMSSSSSMKMSSGSSMSMSGMMMKTNGGKAPKGLKMATNAKYMKGAKVMIKANHMSGMKGAMATVVGAYNTDLYTIDYTPTNGGKEVKNHKYLVAPEIKTAKKGQLKVGEQITVEADHMTGMKGAKGKIVSIKKGPAYMVNFKATNSNVTYKNHKWLAQSDLTSMK</sequence>
<keyword evidence="5" id="KW-1185">Reference proteome</keyword>
<dbReference type="Gene3D" id="2.30.30.1210">
    <property type="entry name" value="Domain of unknown function DUF1541"/>
    <property type="match status" value="1"/>
</dbReference>
<evidence type="ECO:0000313" key="5">
    <source>
        <dbReference type="Proteomes" id="UP001370590"/>
    </source>
</evidence>
<feature type="compositionally biased region" description="Low complexity" evidence="1">
    <location>
        <begin position="40"/>
        <end position="55"/>
    </location>
</feature>